<protein>
    <submittedName>
        <fullName evidence="1 2">Uncharacterized protein</fullName>
    </submittedName>
</protein>
<dbReference type="InParanoid" id="A0A2K2DSQ3"/>
<sequence length="157" mass="17463">MDNKDKELEEEDEEAKRAVVPPDLARSFFDLKSRRSPLWLSGHVDLEDDGRPLPLWFHGPGAREGRSLVAISPSMAHKLLVSSINGVIGRVLFLQIRRTPSECLFLIAGVSRQEPLGVSSGDRHGKHPFGHVASKVSSIDTCPAYVFIRNHVVIYNL</sequence>
<gene>
    <name evidence="1" type="ORF">BRADI_1g60882v3</name>
</gene>
<dbReference type="Proteomes" id="UP000008810">
    <property type="component" value="Chromosome 1"/>
</dbReference>
<keyword evidence="3" id="KW-1185">Reference proteome</keyword>
<evidence type="ECO:0000313" key="1">
    <source>
        <dbReference type="EMBL" id="PNT77306.1"/>
    </source>
</evidence>
<name>A0A2K2DSQ3_BRADI</name>
<dbReference type="Gramene" id="PNT77306">
    <property type="protein sequence ID" value="PNT77306"/>
    <property type="gene ID" value="BRADI_1g60882v3"/>
</dbReference>
<accession>A0A2K2DSQ3</accession>
<dbReference type="AlphaFoldDB" id="A0A2K2DSQ3"/>
<evidence type="ECO:0000313" key="2">
    <source>
        <dbReference type="EnsemblPlants" id="PNT77306"/>
    </source>
</evidence>
<dbReference type="EnsemblPlants" id="PNT77306">
    <property type="protein sequence ID" value="PNT77306"/>
    <property type="gene ID" value="BRADI_1g60882v3"/>
</dbReference>
<proteinExistence type="predicted"/>
<organism evidence="1">
    <name type="scientific">Brachypodium distachyon</name>
    <name type="common">Purple false brome</name>
    <name type="synonym">Trachynia distachya</name>
    <dbReference type="NCBI Taxonomy" id="15368"/>
    <lineage>
        <taxon>Eukaryota</taxon>
        <taxon>Viridiplantae</taxon>
        <taxon>Streptophyta</taxon>
        <taxon>Embryophyta</taxon>
        <taxon>Tracheophyta</taxon>
        <taxon>Spermatophyta</taxon>
        <taxon>Magnoliopsida</taxon>
        <taxon>Liliopsida</taxon>
        <taxon>Poales</taxon>
        <taxon>Poaceae</taxon>
        <taxon>BOP clade</taxon>
        <taxon>Pooideae</taxon>
        <taxon>Stipodae</taxon>
        <taxon>Brachypodieae</taxon>
        <taxon>Brachypodium</taxon>
    </lineage>
</organism>
<reference evidence="1 2" key="1">
    <citation type="journal article" date="2010" name="Nature">
        <title>Genome sequencing and analysis of the model grass Brachypodium distachyon.</title>
        <authorList>
            <consortium name="International Brachypodium Initiative"/>
        </authorList>
    </citation>
    <scope>NUCLEOTIDE SEQUENCE [LARGE SCALE GENOMIC DNA]</scope>
    <source>
        <strain evidence="1 2">Bd21</strain>
    </source>
</reference>
<reference evidence="2" key="3">
    <citation type="submission" date="2018-08" db="UniProtKB">
        <authorList>
            <consortium name="EnsemblPlants"/>
        </authorList>
    </citation>
    <scope>IDENTIFICATION</scope>
    <source>
        <strain evidence="2">cv. Bd21</strain>
    </source>
</reference>
<evidence type="ECO:0000313" key="3">
    <source>
        <dbReference type="Proteomes" id="UP000008810"/>
    </source>
</evidence>
<reference evidence="1" key="2">
    <citation type="submission" date="2017-06" db="EMBL/GenBank/DDBJ databases">
        <title>WGS assembly of Brachypodium distachyon.</title>
        <authorList>
            <consortium name="The International Brachypodium Initiative"/>
            <person name="Lucas S."/>
            <person name="Harmon-Smith M."/>
            <person name="Lail K."/>
            <person name="Tice H."/>
            <person name="Grimwood J."/>
            <person name="Bruce D."/>
            <person name="Barry K."/>
            <person name="Shu S."/>
            <person name="Lindquist E."/>
            <person name="Wang M."/>
            <person name="Pitluck S."/>
            <person name="Vogel J.P."/>
            <person name="Garvin D.F."/>
            <person name="Mockler T.C."/>
            <person name="Schmutz J."/>
            <person name="Rokhsar D."/>
            <person name="Bevan M.W."/>
        </authorList>
    </citation>
    <scope>NUCLEOTIDE SEQUENCE</scope>
    <source>
        <strain evidence="1">Bd21</strain>
    </source>
</reference>
<dbReference type="EMBL" id="CM000880">
    <property type="protein sequence ID" value="PNT77306.1"/>
    <property type="molecule type" value="Genomic_DNA"/>
</dbReference>